<accession>A0A0E9WME2</accession>
<evidence type="ECO:0000313" key="1">
    <source>
        <dbReference type="EMBL" id="JAH90648.1"/>
    </source>
</evidence>
<name>A0A0E9WME2_ANGAN</name>
<protein>
    <submittedName>
        <fullName evidence="1">Uncharacterized protein</fullName>
    </submittedName>
</protein>
<reference evidence="1" key="2">
    <citation type="journal article" date="2015" name="Fish Shellfish Immunol.">
        <title>Early steps in the European eel (Anguilla anguilla)-Vibrio vulnificus interaction in the gills: Role of the RtxA13 toxin.</title>
        <authorList>
            <person name="Callol A."/>
            <person name="Pajuelo D."/>
            <person name="Ebbesson L."/>
            <person name="Teles M."/>
            <person name="MacKenzie S."/>
            <person name="Amaro C."/>
        </authorList>
    </citation>
    <scope>NUCLEOTIDE SEQUENCE</scope>
</reference>
<reference evidence="1" key="1">
    <citation type="submission" date="2014-11" db="EMBL/GenBank/DDBJ databases">
        <authorList>
            <person name="Amaro Gonzalez C."/>
        </authorList>
    </citation>
    <scope>NUCLEOTIDE SEQUENCE</scope>
</reference>
<proteinExistence type="predicted"/>
<dbReference type="AlphaFoldDB" id="A0A0E9WME2"/>
<sequence>MSFKADLATSLVIQLADKPSIILIKQRLVFVLNKC</sequence>
<organism evidence="1">
    <name type="scientific">Anguilla anguilla</name>
    <name type="common">European freshwater eel</name>
    <name type="synonym">Muraena anguilla</name>
    <dbReference type="NCBI Taxonomy" id="7936"/>
    <lineage>
        <taxon>Eukaryota</taxon>
        <taxon>Metazoa</taxon>
        <taxon>Chordata</taxon>
        <taxon>Craniata</taxon>
        <taxon>Vertebrata</taxon>
        <taxon>Euteleostomi</taxon>
        <taxon>Actinopterygii</taxon>
        <taxon>Neopterygii</taxon>
        <taxon>Teleostei</taxon>
        <taxon>Anguilliformes</taxon>
        <taxon>Anguillidae</taxon>
        <taxon>Anguilla</taxon>
    </lineage>
</organism>
<dbReference type="EMBL" id="GBXM01017929">
    <property type="protein sequence ID" value="JAH90648.1"/>
    <property type="molecule type" value="Transcribed_RNA"/>
</dbReference>